<dbReference type="SMART" id="SM00181">
    <property type="entry name" value="EGF"/>
    <property type="match status" value="5"/>
</dbReference>
<keyword evidence="4" id="KW-1185">Reference proteome</keyword>
<organism evidence="3 4">
    <name type="scientific">Mya arenaria</name>
    <name type="common">Soft-shell clam</name>
    <dbReference type="NCBI Taxonomy" id="6604"/>
    <lineage>
        <taxon>Eukaryota</taxon>
        <taxon>Metazoa</taxon>
        <taxon>Spiralia</taxon>
        <taxon>Lophotrochozoa</taxon>
        <taxon>Mollusca</taxon>
        <taxon>Bivalvia</taxon>
        <taxon>Autobranchia</taxon>
        <taxon>Heteroconchia</taxon>
        <taxon>Euheterodonta</taxon>
        <taxon>Imparidentia</taxon>
        <taxon>Neoheterodontei</taxon>
        <taxon>Myida</taxon>
        <taxon>Myoidea</taxon>
        <taxon>Myidae</taxon>
        <taxon>Mya</taxon>
    </lineage>
</organism>
<evidence type="ECO:0000256" key="1">
    <source>
        <dbReference type="SAM" id="SignalP"/>
    </source>
</evidence>
<keyword evidence="1" id="KW-0732">Signal</keyword>
<proteinExistence type="predicted"/>
<gene>
    <name evidence="3" type="ORF">MAR_003021</name>
</gene>
<dbReference type="InterPro" id="IPR000742">
    <property type="entry name" value="EGF"/>
</dbReference>
<dbReference type="PROSITE" id="PS01186">
    <property type="entry name" value="EGF_2"/>
    <property type="match status" value="1"/>
</dbReference>
<evidence type="ECO:0000313" key="3">
    <source>
        <dbReference type="EMBL" id="WAR29453.1"/>
    </source>
</evidence>
<dbReference type="Pfam" id="PF01683">
    <property type="entry name" value="EB"/>
    <property type="match status" value="1"/>
</dbReference>
<accession>A0ABY7G8D7</accession>
<reference evidence="3" key="1">
    <citation type="submission" date="2022-11" db="EMBL/GenBank/DDBJ databases">
        <title>Centuries of genome instability and evolution in soft-shell clam transmissible cancer (bioRxiv).</title>
        <authorList>
            <person name="Hart S.F.M."/>
            <person name="Yonemitsu M.A."/>
            <person name="Giersch R.M."/>
            <person name="Beal B.F."/>
            <person name="Arriagada G."/>
            <person name="Davis B.W."/>
            <person name="Ostrander E.A."/>
            <person name="Goff S.P."/>
            <person name="Metzger M.J."/>
        </authorList>
    </citation>
    <scope>NUCLEOTIDE SEQUENCE</scope>
    <source>
        <strain evidence="3">MELC-2E11</strain>
        <tissue evidence="3">Siphon/mantle</tissue>
    </source>
</reference>
<feature type="signal peptide" evidence="1">
    <location>
        <begin position="1"/>
        <end position="17"/>
    </location>
</feature>
<feature type="domain" description="EGF-like" evidence="2">
    <location>
        <begin position="88"/>
        <end position="103"/>
    </location>
</feature>
<evidence type="ECO:0000313" key="4">
    <source>
        <dbReference type="Proteomes" id="UP001164746"/>
    </source>
</evidence>
<name>A0ABY7G8D7_MYAAR</name>
<feature type="chain" id="PRO_5047391123" evidence="1">
    <location>
        <begin position="18"/>
        <end position="227"/>
    </location>
</feature>
<dbReference type="EMBL" id="CP111027">
    <property type="protein sequence ID" value="WAR29453.1"/>
    <property type="molecule type" value="Genomic_DNA"/>
</dbReference>
<protein>
    <submittedName>
        <fullName evidence="3">TEN3-like protein</fullName>
    </submittedName>
</protein>
<evidence type="ECO:0000259" key="2">
    <source>
        <dbReference type="PROSITE" id="PS01186"/>
    </source>
</evidence>
<sequence length="227" mass="23482">MDASFVILVAFVVASSGFELTSDIGTSCTNSEQCVNGASCVNDKCACPDDHVPHGDNTSCLEKVNSQCEGRDCIAHASCVELDGSRVCECNVGFVRNAAGDQCLAKVGTDCSGGVPCLGDGTCDVTAELCECVAGHSPNSDYSICGVNVQGTCNIDSDCVQYAVCNEGTCACDVGFKGPETCVKIALGDNCTMPNDCKHVKHAVCAEKQCACAATYTQQDNVCSDFA</sequence>
<dbReference type="Proteomes" id="UP001164746">
    <property type="component" value="Chromosome 16"/>
</dbReference>
<dbReference type="InterPro" id="IPR006149">
    <property type="entry name" value="EB_dom"/>
</dbReference>